<dbReference type="Gene3D" id="3.20.20.80">
    <property type="entry name" value="Glycosidases"/>
    <property type="match status" value="1"/>
</dbReference>
<dbReference type="Proteomes" id="UP001652582">
    <property type="component" value="Chromosome 11"/>
</dbReference>
<organism evidence="6 7">
    <name type="scientific">Bicyclus anynana</name>
    <name type="common">Squinting bush brown butterfly</name>
    <dbReference type="NCBI Taxonomy" id="110368"/>
    <lineage>
        <taxon>Eukaryota</taxon>
        <taxon>Metazoa</taxon>
        <taxon>Ecdysozoa</taxon>
        <taxon>Arthropoda</taxon>
        <taxon>Hexapoda</taxon>
        <taxon>Insecta</taxon>
        <taxon>Pterygota</taxon>
        <taxon>Neoptera</taxon>
        <taxon>Endopterygota</taxon>
        <taxon>Lepidoptera</taxon>
        <taxon>Glossata</taxon>
        <taxon>Ditrysia</taxon>
        <taxon>Papilionoidea</taxon>
        <taxon>Nymphalidae</taxon>
        <taxon>Satyrinae</taxon>
        <taxon>Satyrini</taxon>
        <taxon>Mycalesina</taxon>
        <taxon>Bicyclus</taxon>
    </lineage>
</organism>
<name>A0A6J1MX78_BICAN</name>
<keyword evidence="6" id="KW-1185">Reference proteome</keyword>
<dbReference type="CDD" id="cd06565">
    <property type="entry name" value="GH20_GcnA-like"/>
    <property type="match status" value="1"/>
</dbReference>
<dbReference type="GO" id="GO:0004563">
    <property type="term" value="F:beta-N-acetylhexosaminidase activity"/>
    <property type="evidence" value="ECO:0007669"/>
    <property type="project" value="UniProtKB-EC"/>
</dbReference>
<comment type="catalytic activity">
    <reaction evidence="1">
        <text>Hydrolysis of terminal non-reducing N-acetyl-D-hexosamine residues in N-acetyl-beta-D-hexosaminides.</text>
        <dbReference type="EC" id="3.2.1.52"/>
    </reaction>
</comment>
<dbReference type="KEGG" id="bany:112043788"/>
<accession>A0A6J1MX78</accession>
<evidence type="ECO:0000259" key="5">
    <source>
        <dbReference type="Pfam" id="PF00728"/>
    </source>
</evidence>
<reference evidence="7" key="1">
    <citation type="submission" date="2025-08" db="UniProtKB">
        <authorList>
            <consortium name="RefSeq"/>
        </authorList>
    </citation>
    <scope>IDENTIFICATION</scope>
</reference>
<dbReference type="PANTHER" id="PTHR21040:SF8">
    <property type="entry name" value="BCDNA.GH04120"/>
    <property type="match status" value="1"/>
</dbReference>
<dbReference type="InterPro" id="IPR015883">
    <property type="entry name" value="Glyco_hydro_20_cat"/>
</dbReference>
<gene>
    <name evidence="7" type="primary">LOC112043788</name>
</gene>
<dbReference type="SUPFAM" id="SSF51445">
    <property type="entry name" value="(Trans)glycosidases"/>
    <property type="match status" value="1"/>
</dbReference>
<evidence type="ECO:0000256" key="3">
    <source>
        <dbReference type="ARBA" id="ARBA00012663"/>
    </source>
</evidence>
<evidence type="ECO:0000313" key="6">
    <source>
        <dbReference type="Proteomes" id="UP001652582"/>
    </source>
</evidence>
<evidence type="ECO:0000256" key="1">
    <source>
        <dbReference type="ARBA" id="ARBA00001231"/>
    </source>
</evidence>
<dbReference type="AlphaFoldDB" id="A0A6J1MX78"/>
<feature type="domain" description="Glycoside hydrolase family 20 catalytic" evidence="5">
    <location>
        <begin position="58"/>
        <end position="211"/>
    </location>
</feature>
<evidence type="ECO:0000256" key="4">
    <source>
        <dbReference type="ARBA" id="ARBA00022801"/>
    </source>
</evidence>
<dbReference type="EC" id="3.2.1.52" evidence="3"/>
<dbReference type="InterPro" id="IPR038901">
    <property type="entry name" value="HEXDC-like"/>
</dbReference>
<dbReference type="Pfam" id="PF00728">
    <property type="entry name" value="Glyco_hydro_20"/>
    <property type="match status" value="1"/>
</dbReference>
<protein>
    <recommendedName>
        <fullName evidence="3">beta-N-acetylhexosaminidase</fullName>
        <ecNumber evidence="3">3.2.1.52</ecNumber>
    </recommendedName>
</protein>
<proteinExistence type="inferred from homology"/>
<dbReference type="GO" id="GO:0005975">
    <property type="term" value="P:carbohydrate metabolic process"/>
    <property type="evidence" value="ECO:0007669"/>
    <property type="project" value="InterPro"/>
</dbReference>
<evidence type="ECO:0000256" key="2">
    <source>
        <dbReference type="ARBA" id="ARBA00006285"/>
    </source>
</evidence>
<dbReference type="InterPro" id="IPR017853">
    <property type="entry name" value="GH"/>
</dbReference>
<comment type="similarity">
    <text evidence="2">Belongs to the glycosyl hydrolase 20 family.</text>
</comment>
<dbReference type="GeneID" id="112043788"/>
<evidence type="ECO:0000313" key="7">
    <source>
        <dbReference type="RefSeq" id="XP_023935131.2"/>
    </source>
</evidence>
<dbReference type="RefSeq" id="XP_023935131.2">
    <property type="nucleotide sequence ID" value="XM_024079363.2"/>
</dbReference>
<dbReference type="OrthoDB" id="10023921at2759"/>
<sequence>MHKIVHLDLKGAPLKLPFLEKVLFNIKKWGATGILVEWEDSFPYKGEISCIGSIADASGDGMYTVDEVKQILRCAKENELEVIQLVQTIGHMEFVLKHPLYRRYQEKPRSPAVLCPSQQQGQELVRAMVLQALDMQPDAKYFHIGADEVWHSGVCVKCQLKAASSIYGKLSLYLEHVRDLAQFIKQQRPELTILMWDDILRTIYPEILQYYNLTDLVQPVVWDYNTKENFLLNPQMWDIYRSQFPNVWVGSAFKGASGSCEVFPSTERYVSNQQAWIDEIAKVNEINFVGVILTGWSRYDHFATLCELLPVSMGCLKHCLQSWDNRLDRSASQHEVIEILPPQDLPGREFANVMRIFQLLRERGEKLIRSDFVTTWLNPWQIDCGYTNPAQLEIIVNESVLVHRELTGYKELLLRHLSAVTGPRSTEEWVGTYVSPLLKRLTDLRDTALARYNIDASVKPL</sequence>
<keyword evidence="4" id="KW-0378">Hydrolase</keyword>
<dbReference type="PANTHER" id="PTHR21040">
    <property type="entry name" value="BCDNA.GH04120"/>
    <property type="match status" value="1"/>
</dbReference>